<proteinExistence type="inferred from homology"/>
<reference evidence="13" key="1">
    <citation type="journal article" date="2021" name="J Fungi (Basel)">
        <title>Virulence traits and population genomics of the black yeast Aureobasidium melanogenum.</title>
        <authorList>
            <person name="Cernosa A."/>
            <person name="Sun X."/>
            <person name="Gostincar C."/>
            <person name="Fang C."/>
            <person name="Gunde-Cimerman N."/>
            <person name="Song Z."/>
        </authorList>
    </citation>
    <scope>NUCLEOTIDE SEQUENCE</scope>
    <source>
        <strain evidence="13">EXF-9911</strain>
    </source>
</reference>
<dbReference type="GO" id="GO:0032266">
    <property type="term" value="F:phosphatidylinositol-3-phosphate binding"/>
    <property type="evidence" value="ECO:0007669"/>
    <property type="project" value="TreeGrafter"/>
</dbReference>
<dbReference type="GO" id="GO:0034727">
    <property type="term" value="P:piecemeal microautophagy of the nucleus"/>
    <property type="evidence" value="ECO:0007669"/>
    <property type="project" value="TreeGrafter"/>
</dbReference>
<feature type="non-terminal residue" evidence="13">
    <location>
        <position position="279"/>
    </location>
</feature>
<evidence type="ECO:0000256" key="7">
    <source>
        <dbReference type="ARBA" id="ARBA00023006"/>
    </source>
</evidence>
<dbReference type="EMBL" id="JAHFXF010001881">
    <property type="protein sequence ID" value="KAG9662053.1"/>
    <property type="molecule type" value="Genomic_DNA"/>
</dbReference>
<dbReference type="GO" id="GO:0006869">
    <property type="term" value="P:lipid transport"/>
    <property type="evidence" value="ECO:0007669"/>
    <property type="project" value="UniProtKB-KW"/>
</dbReference>
<keyword evidence="8" id="KW-0445">Lipid transport</keyword>
<keyword evidence="6" id="KW-0256">Endoplasmic reticulum</keyword>
<dbReference type="Pfam" id="PF13329">
    <property type="entry name" value="ATG2_CAD"/>
    <property type="match status" value="1"/>
</dbReference>
<evidence type="ECO:0000256" key="2">
    <source>
        <dbReference type="ARBA" id="ARBA00004623"/>
    </source>
</evidence>
<evidence type="ECO:0000256" key="10">
    <source>
        <dbReference type="ARBA" id="ARBA00024479"/>
    </source>
</evidence>
<dbReference type="InterPro" id="IPR026849">
    <property type="entry name" value="ATG2"/>
</dbReference>
<keyword evidence="7" id="KW-0072">Autophagy</keyword>
<name>A0A9P8IW02_AURME</name>
<evidence type="ECO:0000313" key="14">
    <source>
        <dbReference type="Proteomes" id="UP000779574"/>
    </source>
</evidence>
<evidence type="ECO:0000256" key="3">
    <source>
        <dbReference type="ARBA" id="ARBA00009714"/>
    </source>
</evidence>
<accession>A0A9P8IW02</accession>
<sequence>FIQRLEVNTVNLCLDYKPKKVDYVGLRGGRMSEFKNFVTLEKADIKLKHAIIYGLRGFDTLHDTLSDIWTPDVIHNQLRGVLAGIGMTRPLVELGMGIRDIVAVPVAEIRKDGFKVRSVQKGAVKALSTTSSGFARLIAKVAIGTGTRLQEVEDMLSPGQRPHINQGLSSVEEEYEQLEPRQFSNYADQPLGVLQGLHSARRYLERDLTTARDAIIAVQGDFMASGTAAGAVQAVVRHAPTILLQPVIGVSRAVGQTFKGVGNQVDRDHIKKSEDVSLS</sequence>
<dbReference type="AlphaFoldDB" id="A0A9P8IW02"/>
<dbReference type="GO" id="GO:0005789">
    <property type="term" value="C:endoplasmic reticulum membrane"/>
    <property type="evidence" value="ECO:0007669"/>
    <property type="project" value="UniProtKB-SubCell"/>
</dbReference>
<evidence type="ECO:0000313" key="13">
    <source>
        <dbReference type="EMBL" id="KAG9662053.1"/>
    </source>
</evidence>
<organism evidence="13 14">
    <name type="scientific">Aureobasidium melanogenum</name>
    <name type="common">Aureobasidium pullulans var. melanogenum</name>
    <dbReference type="NCBI Taxonomy" id="46634"/>
    <lineage>
        <taxon>Eukaryota</taxon>
        <taxon>Fungi</taxon>
        <taxon>Dikarya</taxon>
        <taxon>Ascomycota</taxon>
        <taxon>Pezizomycotina</taxon>
        <taxon>Dothideomycetes</taxon>
        <taxon>Dothideomycetidae</taxon>
        <taxon>Dothideales</taxon>
        <taxon>Saccotheciaceae</taxon>
        <taxon>Aureobasidium</taxon>
    </lineage>
</organism>
<protein>
    <recommendedName>
        <fullName evidence="4">Autophagy-related protein 2</fullName>
    </recommendedName>
</protein>
<comment type="catalytic activity">
    <reaction evidence="12">
        <text>a 1,2-diacyl-sn-glycero-3-phosphocholine(in) = a 1,2-diacyl-sn-glycero-3-phosphocholine(out)</text>
        <dbReference type="Rhea" id="RHEA:38571"/>
        <dbReference type="ChEBI" id="CHEBI:57643"/>
    </reaction>
</comment>
<evidence type="ECO:0000256" key="8">
    <source>
        <dbReference type="ARBA" id="ARBA00023055"/>
    </source>
</evidence>
<dbReference type="GO" id="GO:0043495">
    <property type="term" value="F:protein-membrane adaptor activity"/>
    <property type="evidence" value="ECO:0007669"/>
    <property type="project" value="TreeGrafter"/>
</dbReference>
<dbReference type="GO" id="GO:0061723">
    <property type="term" value="P:glycophagy"/>
    <property type="evidence" value="ECO:0007669"/>
    <property type="project" value="TreeGrafter"/>
</dbReference>
<evidence type="ECO:0000256" key="1">
    <source>
        <dbReference type="ARBA" id="ARBA00004406"/>
    </source>
</evidence>
<gene>
    <name evidence="13" type="ORF">KCU76_g19205</name>
</gene>
<dbReference type="GO" id="GO:0034045">
    <property type="term" value="C:phagophore assembly site membrane"/>
    <property type="evidence" value="ECO:0007669"/>
    <property type="project" value="UniProtKB-SubCell"/>
</dbReference>
<dbReference type="GO" id="GO:0061709">
    <property type="term" value="P:reticulophagy"/>
    <property type="evidence" value="ECO:0007669"/>
    <property type="project" value="TreeGrafter"/>
</dbReference>
<comment type="catalytic activity">
    <reaction evidence="10">
        <text>a 1,2-diacyl-sn-glycero-3-phospho-L-serine(in) = a 1,2-diacyl-sn-glycero-3-phospho-L-serine(out)</text>
        <dbReference type="Rhea" id="RHEA:38663"/>
        <dbReference type="ChEBI" id="CHEBI:57262"/>
    </reaction>
</comment>
<evidence type="ECO:0000256" key="6">
    <source>
        <dbReference type="ARBA" id="ARBA00022824"/>
    </source>
</evidence>
<keyword evidence="5" id="KW-0813">Transport</keyword>
<dbReference type="PANTHER" id="PTHR13190">
    <property type="entry name" value="AUTOPHAGY-RELATED 2, ISOFORM A"/>
    <property type="match status" value="1"/>
</dbReference>
<dbReference type="GO" id="GO:0000422">
    <property type="term" value="P:autophagy of mitochondrion"/>
    <property type="evidence" value="ECO:0007669"/>
    <property type="project" value="TreeGrafter"/>
</dbReference>
<dbReference type="Proteomes" id="UP000779574">
    <property type="component" value="Unassembled WGS sequence"/>
</dbReference>
<keyword evidence="9" id="KW-0472">Membrane</keyword>
<dbReference type="GO" id="GO:0000045">
    <property type="term" value="P:autophagosome assembly"/>
    <property type="evidence" value="ECO:0007669"/>
    <property type="project" value="TreeGrafter"/>
</dbReference>
<feature type="non-terminal residue" evidence="13">
    <location>
        <position position="1"/>
    </location>
</feature>
<evidence type="ECO:0000256" key="5">
    <source>
        <dbReference type="ARBA" id="ARBA00022448"/>
    </source>
</evidence>
<evidence type="ECO:0000256" key="11">
    <source>
        <dbReference type="ARBA" id="ARBA00024615"/>
    </source>
</evidence>
<dbReference type="GO" id="GO:0061908">
    <property type="term" value="C:phagophore"/>
    <property type="evidence" value="ECO:0007669"/>
    <property type="project" value="TreeGrafter"/>
</dbReference>
<comment type="subcellular location">
    <subcellularLocation>
        <location evidence="1">Endoplasmic reticulum membrane</location>
        <topology evidence="1">Peripheral membrane protein</topology>
    </subcellularLocation>
    <subcellularLocation>
        <location evidence="2">Preautophagosomal structure membrane</location>
        <topology evidence="2">Peripheral membrane protein</topology>
    </subcellularLocation>
</comment>
<dbReference type="PANTHER" id="PTHR13190:SF1">
    <property type="entry name" value="AUTOPHAGY-RELATED 2, ISOFORM A"/>
    <property type="match status" value="1"/>
</dbReference>
<evidence type="ECO:0000256" key="4">
    <source>
        <dbReference type="ARBA" id="ARBA00018070"/>
    </source>
</evidence>
<comment type="catalytic activity">
    <reaction evidence="11">
        <text>a 1,2-diacyl-sn-glycero-3-phosphoethanolamine(in) = a 1,2-diacyl-sn-glycero-3-phosphoethanolamine(out)</text>
        <dbReference type="Rhea" id="RHEA:38895"/>
        <dbReference type="ChEBI" id="CHEBI:64612"/>
    </reaction>
</comment>
<reference evidence="13" key="2">
    <citation type="submission" date="2021-08" db="EMBL/GenBank/DDBJ databases">
        <authorList>
            <person name="Gostincar C."/>
            <person name="Sun X."/>
            <person name="Song Z."/>
            <person name="Gunde-Cimerman N."/>
        </authorList>
    </citation>
    <scope>NUCLEOTIDE SEQUENCE</scope>
    <source>
        <strain evidence="13">EXF-9911</strain>
    </source>
</reference>
<comment type="caution">
    <text evidence="13">The sequence shown here is derived from an EMBL/GenBank/DDBJ whole genome shotgun (WGS) entry which is preliminary data.</text>
</comment>
<evidence type="ECO:0000256" key="12">
    <source>
        <dbReference type="ARBA" id="ARBA00024631"/>
    </source>
</evidence>
<comment type="similarity">
    <text evidence="3">Belongs to the ATG2 family.</text>
</comment>
<evidence type="ECO:0000256" key="9">
    <source>
        <dbReference type="ARBA" id="ARBA00023136"/>
    </source>
</evidence>